<dbReference type="PANTHER" id="PTHR46302:SF3">
    <property type="entry name" value="DOUBLECORTIN DOMAIN-CONTAINING PROTEIN 1"/>
    <property type="match status" value="1"/>
</dbReference>
<feature type="domain" description="Doublecortin" evidence="1">
    <location>
        <begin position="54"/>
        <end position="102"/>
    </location>
</feature>
<dbReference type="InterPro" id="IPR057424">
    <property type="entry name" value="Ubiquitin_DCDC1"/>
</dbReference>
<feature type="non-terminal residue" evidence="2">
    <location>
        <position position="1"/>
    </location>
</feature>
<proteinExistence type="predicted"/>
<dbReference type="STRING" id="8469.M7ATR5"/>
<dbReference type="AlphaFoldDB" id="M7ATR5"/>
<dbReference type="EMBL" id="KB565340">
    <property type="protein sequence ID" value="EMP28099.1"/>
    <property type="molecule type" value="Genomic_DNA"/>
</dbReference>
<evidence type="ECO:0000313" key="2">
    <source>
        <dbReference type="EMBL" id="EMP28099.1"/>
    </source>
</evidence>
<keyword evidence="3" id="KW-1185">Reference proteome</keyword>
<organism evidence="2 3">
    <name type="scientific">Chelonia mydas</name>
    <name type="common">Green sea-turtle</name>
    <name type="synonym">Chelonia agassizi</name>
    <dbReference type="NCBI Taxonomy" id="8469"/>
    <lineage>
        <taxon>Eukaryota</taxon>
        <taxon>Metazoa</taxon>
        <taxon>Chordata</taxon>
        <taxon>Craniata</taxon>
        <taxon>Vertebrata</taxon>
        <taxon>Euteleostomi</taxon>
        <taxon>Archelosauria</taxon>
        <taxon>Testudinata</taxon>
        <taxon>Testudines</taxon>
        <taxon>Cryptodira</taxon>
        <taxon>Durocryptodira</taxon>
        <taxon>Americhelydia</taxon>
        <taxon>Chelonioidea</taxon>
        <taxon>Cheloniidae</taxon>
        <taxon>Chelonia</taxon>
    </lineage>
</organism>
<dbReference type="InterPro" id="IPR043188">
    <property type="entry name" value="DCDC1"/>
</dbReference>
<reference evidence="3" key="1">
    <citation type="journal article" date="2013" name="Nat. Genet.">
        <title>The draft genomes of soft-shell turtle and green sea turtle yield insights into the development and evolution of the turtle-specific body plan.</title>
        <authorList>
            <person name="Wang Z."/>
            <person name="Pascual-Anaya J."/>
            <person name="Zadissa A."/>
            <person name="Li W."/>
            <person name="Niimura Y."/>
            <person name="Huang Z."/>
            <person name="Li C."/>
            <person name="White S."/>
            <person name="Xiong Z."/>
            <person name="Fang D."/>
            <person name="Wang B."/>
            <person name="Ming Y."/>
            <person name="Chen Y."/>
            <person name="Zheng Y."/>
            <person name="Kuraku S."/>
            <person name="Pignatelli M."/>
            <person name="Herrero J."/>
            <person name="Beal K."/>
            <person name="Nozawa M."/>
            <person name="Li Q."/>
            <person name="Wang J."/>
            <person name="Zhang H."/>
            <person name="Yu L."/>
            <person name="Shigenobu S."/>
            <person name="Wang J."/>
            <person name="Liu J."/>
            <person name="Flicek P."/>
            <person name="Searle S."/>
            <person name="Wang J."/>
            <person name="Kuratani S."/>
            <person name="Yin Y."/>
            <person name="Aken B."/>
            <person name="Zhang G."/>
            <person name="Irie N."/>
        </authorList>
    </citation>
    <scope>NUCLEOTIDE SEQUENCE [LARGE SCALE GENOMIC DNA]</scope>
</reference>
<evidence type="ECO:0000313" key="3">
    <source>
        <dbReference type="Proteomes" id="UP000031443"/>
    </source>
</evidence>
<evidence type="ECO:0000259" key="1">
    <source>
        <dbReference type="Pfam" id="PF25510"/>
    </source>
</evidence>
<dbReference type="GO" id="GO:0030496">
    <property type="term" value="C:midbody"/>
    <property type="evidence" value="ECO:0007669"/>
    <property type="project" value="TreeGrafter"/>
</dbReference>
<protein>
    <recommendedName>
        <fullName evidence="1">Doublecortin domain-containing protein</fullName>
    </recommendedName>
</protein>
<dbReference type="Proteomes" id="UP000031443">
    <property type="component" value="Unassembled WGS sequence"/>
</dbReference>
<dbReference type="GO" id="GO:1902412">
    <property type="term" value="P:regulation of mitotic cytokinesis"/>
    <property type="evidence" value="ECO:0007669"/>
    <property type="project" value="InterPro"/>
</dbReference>
<dbReference type="PANTHER" id="PTHR46302">
    <property type="entry name" value="DOUBLECORTIN DOMAIN-CONTAINING PROTEIN 1"/>
    <property type="match status" value="1"/>
</dbReference>
<accession>M7ATR5</accession>
<dbReference type="GO" id="GO:0008017">
    <property type="term" value="F:microtubule binding"/>
    <property type="evidence" value="ECO:0007669"/>
    <property type="project" value="InterPro"/>
</dbReference>
<name>M7ATR5_CHEMY</name>
<gene>
    <name evidence="2" type="ORF">UY3_14749</name>
</gene>
<dbReference type="Pfam" id="PF25510">
    <property type="entry name" value="Ubiquitin_DCDC1"/>
    <property type="match status" value="1"/>
</dbReference>
<sequence>QVNKLIEELQAAIKSYKGHLSKHAPKLQAEQERCASYVYQHIKRLPANMVLPQGLQLKVYENGKDTGEILVYITKKEMENNCKNQPSVMMERAFAYINDILLTEFSILRYSDGIYTREGLSEED</sequence>